<keyword evidence="6 8" id="KW-0482">Metalloprotease</keyword>
<evidence type="ECO:0000256" key="8">
    <source>
        <dbReference type="PIRSR" id="PIRSR601577-2"/>
    </source>
</evidence>
<dbReference type="GO" id="GO:0046872">
    <property type="term" value="F:metal ion binding"/>
    <property type="evidence" value="ECO:0007669"/>
    <property type="project" value="UniProtKB-KW"/>
</dbReference>
<keyword evidence="10" id="KW-0472">Membrane</keyword>
<gene>
    <name evidence="12" type="ORF">Plil01_001265200</name>
</gene>
<protein>
    <submittedName>
        <fullName evidence="12">Unnamed protein product</fullName>
    </submittedName>
</protein>
<keyword evidence="3 8" id="KW-0479">Metal-binding</keyword>
<keyword evidence="13" id="KW-1185">Reference proteome</keyword>
<dbReference type="Pfam" id="PF01457">
    <property type="entry name" value="Peptidase_M8"/>
    <property type="match status" value="1"/>
</dbReference>
<dbReference type="InterPro" id="IPR001577">
    <property type="entry name" value="Peptidase_M8"/>
</dbReference>
<evidence type="ECO:0000256" key="3">
    <source>
        <dbReference type="ARBA" id="ARBA00022723"/>
    </source>
</evidence>
<reference evidence="12" key="1">
    <citation type="submission" date="2023-04" db="EMBL/GenBank/DDBJ databases">
        <title>Phytophthora lilii NBRC 32176.</title>
        <authorList>
            <person name="Ichikawa N."/>
            <person name="Sato H."/>
            <person name="Tonouchi N."/>
        </authorList>
    </citation>
    <scope>NUCLEOTIDE SEQUENCE</scope>
    <source>
        <strain evidence="12">NBRC 32176</strain>
    </source>
</reference>
<dbReference type="SUPFAM" id="SSF55486">
    <property type="entry name" value="Metalloproteases ('zincins'), catalytic domain"/>
    <property type="match status" value="1"/>
</dbReference>
<dbReference type="EMBL" id="BSXW01000796">
    <property type="protein sequence ID" value="GMF29753.1"/>
    <property type="molecule type" value="Genomic_DNA"/>
</dbReference>
<dbReference type="CDD" id="cd00055">
    <property type="entry name" value="EGF_Lam"/>
    <property type="match status" value="1"/>
</dbReference>
<feature type="disulfide bond" evidence="9">
    <location>
        <begin position="494"/>
        <end position="503"/>
    </location>
</feature>
<feature type="domain" description="EGF-like" evidence="11">
    <location>
        <begin position="972"/>
        <end position="1007"/>
    </location>
</feature>
<dbReference type="InterPro" id="IPR002049">
    <property type="entry name" value="LE_dom"/>
</dbReference>
<evidence type="ECO:0000256" key="9">
    <source>
        <dbReference type="PROSITE-ProRule" id="PRU00076"/>
    </source>
</evidence>
<dbReference type="InterPro" id="IPR000742">
    <property type="entry name" value="EGF"/>
</dbReference>
<evidence type="ECO:0000256" key="2">
    <source>
        <dbReference type="ARBA" id="ARBA00022670"/>
    </source>
</evidence>
<feature type="disulfide bond" evidence="9">
    <location>
        <begin position="705"/>
        <end position="714"/>
    </location>
</feature>
<dbReference type="GO" id="GO:0004222">
    <property type="term" value="F:metalloendopeptidase activity"/>
    <property type="evidence" value="ECO:0007669"/>
    <property type="project" value="InterPro"/>
</dbReference>
<feature type="domain" description="EGF-like" evidence="11">
    <location>
        <begin position="469"/>
        <end position="504"/>
    </location>
</feature>
<dbReference type="PROSITE" id="PS00022">
    <property type="entry name" value="EGF_1"/>
    <property type="match status" value="6"/>
</dbReference>
<evidence type="ECO:0000256" key="7">
    <source>
        <dbReference type="PIRSR" id="PIRSR601577-1"/>
    </source>
</evidence>
<evidence type="ECO:0000313" key="12">
    <source>
        <dbReference type="EMBL" id="GMF29753.1"/>
    </source>
</evidence>
<keyword evidence="4" id="KW-0378">Hydrolase</keyword>
<keyword evidence="10" id="KW-0812">Transmembrane</keyword>
<dbReference type="Gene3D" id="2.10.25.10">
    <property type="entry name" value="Laminin"/>
    <property type="match status" value="3"/>
</dbReference>
<dbReference type="OrthoDB" id="527990at2759"/>
<dbReference type="SUPFAM" id="SSF57196">
    <property type="entry name" value="EGF/Laminin"/>
    <property type="match status" value="1"/>
</dbReference>
<dbReference type="GO" id="GO:0016020">
    <property type="term" value="C:membrane"/>
    <property type="evidence" value="ECO:0007669"/>
    <property type="project" value="InterPro"/>
</dbReference>
<comment type="cofactor">
    <cofactor evidence="8">
        <name>Zn(2+)</name>
        <dbReference type="ChEBI" id="CHEBI:29105"/>
    </cofactor>
    <text evidence="8">Binds 1 zinc ion per subunit.</text>
</comment>
<dbReference type="GO" id="GO:0007155">
    <property type="term" value="P:cell adhesion"/>
    <property type="evidence" value="ECO:0007669"/>
    <property type="project" value="InterPro"/>
</dbReference>
<feature type="active site" evidence="7">
    <location>
        <position position="90"/>
    </location>
</feature>
<comment type="similarity">
    <text evidence="1">Belongs to the peptidase M8 family.</text>
</comment>
<accession>A0A9W6UBH0</accession>
<feature type="transmembrane region" description="Helical" evidence="10">
    <location>
        <begin position="1379"/>
        <end position="1406"/>
    </location>
</feature>
<feature type="disulfide bond" evidence="9">
    <location>
        <begin position="1194"/>
        <end position="1203"/>
    </location>
</feature>
<dbReference type="PANTHER" id="PTHR10942:SF0">
    <property type="entry name" value="LEISHMANOLYSIN-LIKE PEPTIDASE"/>
    <property type="match status" value="1"/>
</dbReference>
<dbReference type="PROSITE" id="PS50026">
    <property type="entry name" value="EGF_3"/>
    <property type="match status" value="4"/>
</dbReference>
<name>A0A9W6UBH0_9STRA</name>
<feature type="binding site" evidence="8">
    <location>
        <position position="172"/>
    </location>
    <ligand>
        <name>Zn(2+)</name>
        <dbReference type="ChEBI" id="CHEBI:29105"/>
        <note>catalytic</note>
    </ligand>
</feature>
<dbReference type="PROSITE" id="PS01186">
    <property type="entry name" value="EGF_2"/>
    <property type="match status" value="2"/>
</dbReference>
<feature type="disulfide bond" evidence="9">
    <location>
        <begin position="997"/>
        <end position="1006"/>
    </location>
</feature>
<sequence>MSCSNETDWACCSTSMPSFYRTLGVANADYLLHVTARPTTGSVIAWALPCNLDQFGRPISGQANFSPSRINPSGTSGASRTEQVGTALHEMTHALVFSQRLFVNFRQPRNGAVWGYENVVVQTQGTGGITVSKIVTPQVVQQIKQHFNCFDWADAGLELENGDKGSSSFSSHWEKRVVMNEYMSAISSYDPVYSALTLALFADSGWYEVTGFAKAQPLPWGYHEGCGMAKSRCSEWSDRYLCTDSSQQSCTADYNVKGYCNVASYSSSIPAGFQYFKDPLFGGRDTFADYCPFYRGYNNGDCRGIGRTSTLINSALLEEVGPSSKCFESSLSRSYSNSDDLRPTCYKVLECSKTSLTLLIGGVEVQCPIEGGEMEVDGFNGKIICPPSTQLCQILDDKCSGNGILLTTGACECFPGHVGDDCSGFKCPSNENGAECGGITHGKCNSDLGVCKCTSGYTGLSCSELLCPNMASGKNTSQCSGNGVCDADSGTCLCSNGYSGDACECVPGCTSLSCGDHGECSCDTGACTCLAGFSGVGCSIAADADIDELTDDGVSVTVHSKEYTFFKFQLSASSYDVAFIIDYPSGTDSSADVDLYGSFDEAYPTSMTASTIRFTSTNEAGVVDQIHLCGSLGIFPRGINSPSRMCTKPTESYTLAAPGYFYLSLLGFSPGTTVVNLRVETDKCQGVTCSGHGTCGRSIPGVCSCDRYWSGEDCSIPKCGPDCQDLGTCLDATTWPGLLNVSSIDASVASVSIGVNSLQVTSECYGNGMCKVSGESDPACVCDEGFKFDAPTTSSQALCQVLRPPVKYIEHFTGPFRMEAGLLDMQIERGGWALFTITVQDEWEVLVVNLDNITPEGDAMLFVRRETLPTLSTRTSSSSSSVQFADVGSWAASAPTRKVVISRSTSTLRSGLYYIGVFNSGYARGSLGYRLTVNSAKDCKTSTLISAFKSVIDDISPSMSASGSDDLGGVGSSDDSSLGVCLNGGVCSTQSNVLCTCANDYAGYYCGLHPTHVVLSPSSGGFTSSSSSYVAFGTTNNLTLAVGKWVYFSFDVEDTGAGAVEFILRIDNDIPDADTPVRPVLLVRGPKEDGFPSLSVASQQDFEGVASRSAIQRIAVAVETACSYSKSGKECFKVAVHNRAVSGTTLRFALQAVLHARTSDTLTIPDECSAAGGTQNCHGHGQCVMQSTLPACQCATGWSGLSCNSPEGFDLPQLWNAMLNVSLLCSTCSTTFTLTRGQVMMFRVPEPLRLGVGLRLSLKSIEEATDGVAPNVYVSEVLPRSLYDFTYISFSKDVVQVVEISNSSFSGAFWVVVHTDYPATGSSTQLTVSAPTSARRRLAGSSSDAAVFQLIAEQYEYSAADTDSILLTNQSFARAILKWVFASPAGIAVFTFAVVLLVIAFCFCVFRIGRAPENQDKVLARLYPPQNDSRATSTLGSIHRRTSGAVVMDIQDPSTENHIQLGGAANNDSGAPVPQGY</sequence>
<evidence type="ECO:0000313" key="13">
    <source>
        <dbReference type="Proteomes" id="UP001165083"/>
    </source>
</evidence>
<comment type="caution">
    <text evidence="12">The sequence shown here is derived from an EMBL/GenBank/DDBJ whole genome shotgun (WGS) entry which is preliminary data.</text>
</comment>
<dbReference type="Gene3D" id="2.10.55.10">
    <property type="entry name" value="Leishmanolysin domain 3"/>
    <property type="match status" value="1"/>
</dbReference>
<dbReference type="GO" id="GO:0006508">
    <property type="term" value="P:proteolysis"/>
    <property type="evidence" value="ECO:0007669"/>
    <property type="project" value="UniProtKB-KW"/>
</dbReference>
<feature type="binding site" evidence="8">
    <location>
        <position position="89"/>
    </location>
    <ligand>
        <name>Zn(2+)</name>
        <dbReference type="ChEBI" id="CHEBI:29105"/>
        <note>catalytic</note>
    </ligand>
</feature>
<keyword evidence="9" id="KW-1015">Disulfide bond</keyword>
<dbReference type="PANTHER" id="PTHR10942">
    <property type="entry name" value="LEISHMANOLYSIN-LIKE PEPTIDASE"/>
    <property type="match status" value="1"/>
</dbReference>
<dbReference type="Proteomes" id="UP001165083">
    <property type="component" value="Unassembled WGS sequence"/>
</dbReference>
<evidence type="ECO:0000256" key="4">
    <source>
        <dbReference type="ARBA" id="ARBA00022801"/>
    </source>
</evidence>
<feature type="domain" description="EGF-like" evidence="11">
    <location>
        <begin position="680"/>
        <end position="715"/>
    </location>
</feature>
<proteinExistence type="inferred from homology"/>
<dbReference type="GO" id="GO:0005737">
    <property type="term" value="C:cytoplasm"/>
    <property type="evidence" value="ECO:0007669"/>
    <property type="project" value="TreeGrafter"/>
</dbReference>
<evidence type="ECO:0000256" key="1">
    <source>
        <dbReference type="ARBA" id="ARBA00005860"/>
    </source>
</evidence>
<evidence type="ECO:0000256" key="10">
    <source>
        <dbReference type="SAM" id="Phobius"/>
    </source>
</evidence>
<keyword evidence="5 8" id="KW-0862">Zinc</keyword>
<organism evidence="12 13">
    <name type="scientific">Phytophthora lilii</name>
    <dbReference type="NCBI Taxonomy" id="2077276"/>
    <lineage>
        <taxon>Eukaryota</taxon>
        <taxon>Sar</taxon>
        <taxon>Stramenopiles</taxon>
        <taxon>Oomycota</taxon>
        <taxon>Peronosporomycetes</taxon>
        <taxon>Peronosporales</taxon>
        <taxon>Peronosporaceae</taxon>
        <taxon>Phytophthora</taxon>
    </lineage>
</organism>
<feature type="binding site" evidence="8">
    <location>
        <position position="93"/>
    </location>
    <ligand>
        <name>Zn(2+)</name>
        <dbReference type="ChEBI" id="CHEBI:29105"/>
        <note>catalytic</note>
    </ligand>
</feature>
<evidence type="ECO:0000256" key="5">
    <source>
        <dbReference type="ARBA" id="ARBA00022833"/>
    </source>
</evidence>
<comment type="caution">
    <text evidence="9">Lacks conserved residue(s) required for the propagation of feature annotation.</text>
</comment>
<dbReference type="PRINTS" id="PR00011">
    <property type="entry name" value="EGFLAMININ"/>
</dbReference>
<dbReference type="SMART" id="SM00181">
    <property type="entry name" value="EGF"/>
    <property type="match status" value="8"/>
</dbReference>
<dbReference type="Gene3D" id="2.60.120.260">
    <property type="entry name" value="Galactose-binding domain-like"/>
    <property type="match status" value="1"/>
</dbReference>
<keyword evidence="10" id="KW-1133">Transmembrane helix</keyword>
<dbReference type="Gene3D" id="3.90.132.10">
    <property type="entry name" value="Leishmanolysin , domain 2"/>
    <property type="match status" value="1"/>
</dbReference>
<evidence type="ECO:0000259" key="11">
    <source>
        <dbReference type="PROSITE" id="PS50026"/>
    </source>
</evidence>
<evidence type="ECO:0000256" key="6">
    <source>
        <dbReference type="ARBA" id="ARBA00023049"/>
    </source>
</evidence>
<dbReference type="Gene3D" id="3.10.170.20">
    <property type="match status" value="1"/>
</dbReference>
<keyword evidence="9" id="KW-0245">EGF-like domain</keyword>
<keyword evidence="2" id="KW-0645">Protease</keyword>
<feature type="domain" description="EGF-like" evidence="11">
    <location>
        <begin position="1164"/>
        <end position="1204"/>
    </location>
</feature>